<evidence type="ECO:0000256" key="7">
    <source>
        <dbReference type="ARBA" id="ARBA00023277"/>
    </source>
</evidence>
<evidence type="ECO:0000256" key="5">
    <source>
        <dbReference type="ARBA" id="ARBA00022676"/>
    </source>
</evidence>
<dbReference type="InterPro" id="IPR017853">
    <property type="entry name" value="GH"/>
</dbReference>
<evidence type="ECO:0000256" key="4">
    <source>
        <dbReference type="ARBA" id="ARBA00020295"/>
    </source>
</evidence>
<dbReference type="Pfam" id="PF02446">
    <property type="entry name" value="Glyco_hydro_77"/>
    <property type="match status" value="1"/>
</dbReference>
<gene>
    <name evidence="11" type="primary">malQ</name>
    <name evidence="11" type="ORF">ENQ76_01015</name>
</gene>
<comment type="caution">
    <text evidence="11">The sequence shown here is derived from an EMBL/GenBank/DDBJ whole genome shotgun (WGS) entry which is preliminary data.</text>
</comment>
<keyword evidence="6 10" id="KW-0808">Transferase</keyword>
<evidence type="ECO:0000256" key="1">
    <source>
        <dbReference type="ARBA" id="ARBA00000439"/>
    </source>
</evidence>
<evidence type="ECO:0000256" key="8">
    <source>
        <dbReference type="ARBA" id="ARBA00031423"/>
    </source>
</evidence>
<dbReference type="AlphaFoldDB" id="A0A7C2P3R3"/>
<dbReference type="GO" id="GO:0004134">
    <property type="term" value="F:4-alpha-glucanotransferase activity"/>
    <property type="evidence" value="ECO:0007669"/>
    <property type="project" value="UniProtKB-EC"/>
</dbReference>
<evidence type="ECO:0000256" key="3">
    <source>
        <dbReference type="ARBA" id="ARBA00012560"/>
    </source>
</evidence>
<accession>A0A7C2P3R3</accession>
<dbReference type="EC" id="2.4.1.25" evidence="3 10"/>
<organism evidence="11">
    <name type="scientific">Schlesneria paludicola</name>
    <dbReference type="NCBI Taxonomy" id="360056"/>
    <lineage>
        <taxon>Bacteria</taxon>
        <taxon>Pseudomonadati</taxon>
        <taxon>Planctomycetota</taxon>
        <taxon>Planctomycetia</taxon>
        <taxon>Planctomycetales</taxon>
        <taxon>Planctomycetaceae</taxon>
        <taxon>Schlesneria</taxon>
    </lineage>
</organism>
<evidence type="ECO:0000256" key="9">
    <source>
        <dbReference type="ARBA" id="ARBA00031501"/>
    </source>
</evidence>
<comment type="catalytic activity">
    <reaction evidence="1 10">
        <text>Transfers a segment of a (1-&gt;4)-alpha-D-glucan to a new position in an acceptor, which may be glucose or a (1-&gt;4)-alpha-D-glucan.</text>
        <dbReference type="EC" id="2.4.1.25"/>
    </reaction>
</comment>
<protein>
    <recommendedName>
        <fullName evidence="4 10">4-alpha-glucanotransferase</fullName>
        <ecNumber evidence="3 10">2.4.1.25</ecNumber>
    </recommendedName>
    <alternativeName>
        <fullName evidence="8 10">Amylomaltase</fullName>
    </alternativeName>
    <alternativeName>
        <fullName evidence="9 10">Disproportionating enzyme</fullName>
    </alternativeName>
</protein>
<evidence type="ECO:0000256" key="6">
    <source>
        <dbReference type="ARBA" id="ARBA00022679"/>
    </source>
</evidence>
<dbReference type="Gene3D" id="3.20.20.80">
    <property type="entry name" value="Glycosidases"/>
    <property type="match status" value="1"/>
</dbReference>
<evidence type="ECO:0000256" key="2">
    <source>
        <dbReference type="ARBA" id="ARBA00005684"/>
    </source>
</evidence>
<dbReference type="SUPFAM" id="SSF51445">
    <property type="entry name" value="(Trans)glycosidases"/>
    <property type="match status" value="1"/>
</dbReference>
<dbReference type="EMBL" id="DSOK01000030">
    <property type="protein sequence ID" value="HEN14035.1"/>
    <property type="molecule type" value="Genomic_DNA"/>
</dbReference>
<dbReference type="InterPro" id="IPR003385">
    <property type="entry name" value="Glyco_hydro_77"/>
</dbReference>
<dbReference type="GO" id="GO:0005975">
    <property type="term" value="P:carbohydrate metabolic process"/>
    <property type="evidence" value="ECO:0007669"/>
    <property type="project" value="InterPro"/>
</dbReference>
<sequence>MLTHRRSGILLHPTSFPTRFGIGDLGPEAVRFLDWMAAAGQREWQVLPLGPTDRGDSPYQSPSAFAGNPLLISPDRLYEDGLLEAEELAAAEIPGAQTAAKVDFTTVRQKKGPLLESAASKLRTRSLSPSLLAEFETFRHSEHTWLVPFTQFMVLREANGQRAWVEWTTGVDADRRPHSAALEARADRLDAYAFWQFLFFRQWEQLREAARSRGITLIGDVPIYVSHDSCDVWSNRQWFQLDEAGRSTAVAGVPPDYFAKDGQLWSNPLYDWEALQRDGYRWWIDRLHAVLRTVDLVRLDHFRGFEAYWSVPAGEPTAVNGQWNDGPRDAFLSAIRDELSSDGNIPIIAEDLGMITEPVHELRRRFDLPGMKVLQFRLPGDPWEPPFRLDEFEANSVVYTGTHDNDTTRSWFQTEIQPYAERLEQLRRITPCDPDRIAWEFLEIAWKSTSLLAIAPLQDVLSLGGDARMNTPGTIGDHNWRWKYHREMLTDELAARLRELTVQTGRAT</sequence>
<evidence type="ECO:0000313" key="11">
    <source>
        <dbReference type="EMBL" id="HEN14035.1"/>
    </source>
</evidence>
<reference evidence="11" key="1">
    <citation type="journal article" date="2020" name="mSystems">
        <title>Genome- and Community-Level Interaction Insights into Carbon Utilization and Element Cycling Functions of Hydrothermarchaeota in Hydrothermal Sediment.</title>
        <authorList>
            <person name="Zhou Z."/>
            <person name="Liu Y."/>
            <person name="Xu W."/>
            <person name="Pan J."/>
            <person name="Luo Z.H."/>
            <person name="Li M."/>
        </authorList>
    </citation>
    <scope>NUCLEOTIDE SEQUENCE [LARGE SCALE GENOMIC DNA]</scope>
    <source>
        <strain evidence="11">SpSt-339</strain>
    </source>
</reference>
<keyword evidence="7 10" id="KW-0119">Carbohydrate metabolism</keyword>
<comment type="similarity">
    <text evidence="2 10">Belongs to the disproportionating enzyme family.</text>
</comment>
<dbReference type="NCBIfam" id="TIGR00217">
    <property type="entry name" value="malQ"/>
    <property type="match status" value="1"/>
</dbReference>
<dbReference type="NCBIfam" id="NF011080">
    <property type="entry name" value="PRK14508.1-3"/>
    <property type="match status" value="1"/>
</dbReference>
<evidence type="ECO:0000256" key="10">
    <source>
        <dbReference type="RuleBase" id="RU361207"/>
    </source>
</evidence>
<keyword evidence="5 10" id="KW-0328">Glycosyltransferase</keyword>
<proteinExistence type="inferred from homology"/>
<dbReference type="PANTHER" id="PTHR32438">
    <property type="entry name" value="4-ALPHA-GLUCANOTRANSFERASE DPE1, CHLOROPLASTIC/AMYLOPLASTIC"/>
    <property type="match status" value="1"/>
</dbReference>
<dbReference type="PANTHER" id="PTHR32438:SF5">
    <property type="entry name" value="4-ALPHA-GLUCANOTRANSFERASE DPE1, CHLOROPLASTIC_AMYLOPLASTIC"/>
    <property type="match status" value="1"/>
</dbReference>
<name>A0A7C2P3R3_9PLAN</name>